<gene>
    <name evidence="2" type="ORF">D8853_00360</name>
</gene>
<proteinExistence type="predicted"/>
<reference evidence="2 3" key="1">
    <citation type="submission" date="2018-11" db="EMBL/GenBank/DDBJ databases">
        <title>Species Designations Belie Phenotypic and Genotypic Heterogeneity in Oral Streptococci.</title>
        <authorList>
            <person name="Velsko I."/>
        </authorList>
    </citation>
    <scope>NUCLEOTIDE SEQUENCE [LARGE SCALE GENOMIC DNA]</scope>
    <source>
        <strain evidence="2 3">KLC12</strain>
    </source>
</reference>
<organism evidence="2 3">
    <name type="scientific">Streptococcus mitis</name>
    <dbReference type="NCBI Taxonomy" id="28037"/>
    <lineage>
        <taxon>Bacteria</taxon>
        <taxon>Bacillati</taxon>
        <taxon>Bacillota</taxon>
        <taxon>Bacilli</taxon>
        <taxon>Lactobacillales</taxon>
        <taxon>Streptococcaceae</taxon>
        <taxon>Streptococcus</taxon>
        <taxon>Streptococcus mitis group</taxon>
    </lineage>
</organism>
<name>A0A3R9JQU5_STRMT</name>
<comment type="caution">
    <text evidence="2">The sequence shown here is derived from an EMBL/GenBank/DDBJ whole genome shotgun (WGS) entry which is preliminary data.</text>
</comment>
<dbReference type="InterPro" id="IPR004919">
    <property type="entry name" value="GmrSD_N"/>
</dbReference>
<accession>A0A3R9JQU5</accession>
<dbReference type="PANTHER" id="PTHR39639:SF1">
    <property type="entry name" value="DUF262 DOMAIN-CONTAINING PROTEIN"/>
    <property type="match status" value="1"/>
</dbReference>
<dbReference type="Proteomes" id="UP000267691">
    <property type="component" value="Unassembled WGS sequence"/>
</dbReference>
<evidence type="ECO:0000313" key="2">
    <source>
        <dbReference type="EMBL" id="RSI87672.1"/>
    </source>
</evidence>
<dbReference type="AlphaFoldDB" id="A0A3R9JQU5"/>
<sequence length="405" mass="48194">MKNKVYYGEYSLEHWIKLILKKNIVLPDYQRYYVWNQEKVRTLIESFNKHEFVPPVTIGAFMDGEEQKNLILDGQQRLTSIFLAYLSIFPNKECEDWAPKSFIPLADTNDDSENDDEFYKGLDWNFNKLISIGNTKKVIKQEVKIPEQYLEMDIEISEEFFKNNFLGFSFLVPSYDGEKNENDGEKIDNFKKNQIKFYSSVFRHINIQGEGLSNLESRRSLYFLNKDLEHFFDPKYFKSVKIKDKKLDFVRYLALLDAYEENEQNEYKVAVGKKRQDKLEQFFVDYVYKIVGDGNFIVSQKLSVLEKNLDFLKDLNVAFFTKNFQSIIDADVYLFGWIYFSIFQQKEINSKKCTDVNFESLQKELDLAIKDFKTDKEHQKSPSALKYLRNRLKTSINLYKEYFSE</sequence>
<dbReference type="EMBL" id="RJNT01000001">
    <property type="protein sequence ID" value="RSI87672.1"/>
    <property type="molecule type" value="Genomic_DNA"/>
</dbReference>
<evidence type="ECO:0000313" key="3">
    <source>
        <dbReference type="Proteomes" id="UP000267691"/>
    </source>
</evidence>
<dbReference type="PANTHER" id="PTHR39639">
    <property type="entry name" value="CHROMOSOME 16, WHOLE GENOME SHOTGUN SEQUENCE"/>
    <property type="match status" value="1"/>
</dbReference>
<feature type="domain" description="GmrSD restriction endonucleases N-terminal" evidence="1">
    <location>
        <begin position="21"/>
        <end position="223"/>
    </location>
</feature>
<evidence type="ECO:0000259" key="1">
    <source>
        <dbReference type="Pfam" id="PF03235"/>
    </source>
</evidence>
<dbReference type="RefSeq" id="WP_125442808.1">
    <property type="nucleotide sequence ID" value="NZ_JBHVEF010000002.1"/>
</dbReference>
<dbReference type="Pfam" id="PF03235">
    <property type="entry name" value="GmrSD_N"/>
    <property type="match status" value="1"/>
</dbReference>
<protein>
    <recommendedName>
        <fullName evidence="1">GmrSD restriction endonucleases N-terminal domain-containing protein</fullName>
    </recommendedName>
</protein>